<dbReference type="SUPFAM" id="SSF53822">
    <property type="entry name" value="Periplasmic binding protein-like I"/>
    <property type="match status" value="1"/>
</dbReference>
<dbReference type="GO" id="GO:0003700">
    <property type="term" value="F:DNA-binding transcription factor activity"/>
    <property type="evidence" value="ECO:0007669"/>
    <property type="project" value="TreeGrafter"/>
</dbReference>
<sequence>MTTIKDVARAAGVSVSTVSHVLSGRRPISEPTRLRVLEAIERLGYRPNRLAQGLVSKSSRSLGLLVPDLANPFFGSMAEAMEIAAHDRGYSVILCNTNLDPKREADYLSMLLSRQVDGLLYFPGTRVPNRALLEAVAAGVPVVVVDERIDNLPGVFVDNFDGGRQLGRLLAQLGHRSLLFIGGPEGLPTVTDRLNGLRAGLAEGGSASATVNLLLRFGEYRASHGYETIHACAREGVFAAVGDERPTAVVAANDMIALGALRALRELQLQVPRDCSLTGFDGVEFTAMITPSLTTVQQPSTRVATAAVELLLQRIEAHEHHRDRERANHEHQPSAEATPVIPHVVLPVTLVVRESVAPPPQLR</sequence>
<dbReference type="CDD" id="cd06267">
    <property type="entry name" value="PBP1_LacI_sugar_binding-like"/>
    <property type="match status" value="1"/>
</dbReference>
<keyword evidence="2" id="KW-0805">Transcription regulation</keyword>
<feature type="domain" description="HTH lacI-type" evidence="5">
    <location>
        <begin position="2"/>
        <end position="56"/>
    </location>
</feature>
<keyword evidence="1" id="KW-0678">Repressor</keyword>
<dbReference type="SUPFAM" id="SSF47413">
    <property type="entry name" value="lambda repressor-like DNA-binding domains"/>
    <property type="match status" value="1"/>
</dbReference>
<dbReference type="PANTHER" id="PTHR30146:SF148">
    <property type="entry name" value="HTH-TYPE TRANSCRIPTIONAL REPRESSOR PURR-RELATED"/>
    <property type="match status" value="1"/>
</dbReference>
<protein>
    <submittedName>
        <fullName evidence="6">LacI family transcriptional regulator</fullName>
    </submittedName>
</protein>
<evidence type="ECO:0000256" key="3">
    <source>
        <dbReference type="ARBA" id="ARBA00023125"/>
    </source>
</evidence>
<organism evidence="6 7">
    <name type="scientific">Thermogemmatispora aurantia</name>
    <dbReference type="NCBI Taxonomy" id="2045279"/>
    <lineage>
        <taxon>Bacteria</taxon>
        <taxon>Bacillati</taxon>
        <taxon>Chloroflexota</taxon>
        <taxon>Ktedonobacteria</taxon>
        <taxon>Thermogemmatisporales</taxon>
        <taxon>Thermogemmatisporaceae</taxon>
        <taxon>Thermogemmatispora</taxon>
    </lineage>
</organism>
<evidence type="ECO:0000256" key="1">
    <source>
        <dbReference type="ARBA" id="ARBA00022491"/>
    </source>
</evidence>
<dbReference type="PROSITE" id="PS50932">
    <property type="entry name" value="HTH_LACI_2"/>
    <property type="match status" value="1"/>
</dbReference>
<dbReference type="Proteomes" id="UP000334820">
    <property type="component" value="Unassembled WGS sequence"/>
</dbReference>
<keyword evidence="4" id="KW-0804">Transcription</keyword>
<gene>
    <name evidence="6" type="ORF">KTAU_23830</name>
</gene>
<dbReference type="InterPro" id="IPR028082">
    <property type="entry name" value="Peripla_BP_I"/>
</dbReference>
<keyword evidence="3" id="KW-0238">DNA-binding</keyword>
<dbReference type="InterPro" id="IPR001761">
    <property type="entry name" value="Peripla_BP/Lac1_sug-bd_dom"/>
</dbReference>
<dbReference type="InterPro" id="IPR010982">
    <property type="entry name" value="Lambda_DNA-bd_dom_sf"/>
</dbReference>
<dbReference type="EMBL" id="BKZV01000003">
    <property type="protein sequence ID" value="GER83746.1"/>
    <property type="molecule type" value="Genomic_DNA"/>
</dbReference>
<dbReference type="AlphaFoldDB" id="A0A5J4KCE6"/>
<name>A0A5J4KCE6_9CHLR</name>
<evidence type="ECO:0000313" key="6">
    <source>
        <dbReference type="EMBL" id="GER83746.1"/>
    </source>
</evidence>
<dbReference type="Gene3D" id="3.40.50.2300">
    <property type="match status" value="2"/>
</dbReference>
<dbReference type="Pfam" id="PF00356">
    <property type="entry name" value="LacI"/>
    <property type="match status" value="1"/>
</dbReference>
<evidence type="ECO:0000256" key="2">
    <source>
        <dbReference type="ARBA" id="ARBA00023015"/>
    </source>
</evidence>
<accession>A0A5J4KCE6</accession>
<dbReference type="CDD" id="cd01392">
    <property type="entry name" value="HTH_LacI"/>
    <property type="match status" value="1"/>
</dbReference>
<evidence type="ECO:0000259" key="5">
    <source>
        <dbReference type="PROSITE" id="PS50932"/>
    </source>
</evidence>
<dbReference type="Pfam" id="PF00532">
    <property type="entry name" value="Peripla_BP_1"/>
    <property type="match status" value="1"/>
</dbReference>
<keyword evidence="7" id="KW-1185">Reference proteome</keyword>
<dbReference type="PROSITE" id="PS00356">
    <property type="entry name" value="HTH_LACI_1"/>
    <property type="match status" value="1"/>
</dbReference>
<dbReference type="SMART" id="SM00354">
    <property type="entry name" value="HTH_LACI"/>
    <property type="match status" value="1"/>
</dbReference>
<dbReference type="GO" id="GO:0000976">
    <property type="term" value="F:transcription cis-regulatory region binding"/>
    <property type="evidence" value="ECO:0007669"/>
    <property type="project" value="TreeGrafter"/>
</dbReference>
<dbReference type="PANTHER" id="PTHR30146">
    <property type="entry name" value="LACI-RELATED TRANSCRIPTIONAL REPRESSOR"/>
    <property type="match status" value="1"/>
</dbReference>
<proteinExistence type="predicted"/>
<reference evidence="6 7" key="1">
    <citation type="journal article" date="2019" name="Int. J. Syst. Evol. Microbiol.">
        <title>Thermogemmatispora aurantia sp. nov. and Thermogemmatispora argillosa sp. nov., within the class Ktedonobacteria, and emended description of the genus Thermogemmatispora.</title>
        <authorList>
            <person name="Zheng Y."/>
            <person name="Wang C.M."/>
            <person name="Sakai Y."/>
            <person name="Abe K."/>
            <person name="Yokota A."/>
            <person name="Yabe S."/>
        </authorList>
    </citation>
    <scope>NUCLEOTIDE SEQUENCE [LARGE SCALE GENOMIC DNA]</scope>
    <source>
        <strain evidence="6 7">A1-2</strain>
    </source>
</reference>
<dbReference type="RefSeq" id="WP_151728480.1">
    <property type="nucleotide sequence ID" value="NZ_BKZV01000003.1"/>
</dbReference>
<comment type="caution">
    <text evidence="6">The sequence shown here is derived from an EMBL/GenBank/DDBJ whole genome shotgun (WGS) entry which is preliminary data.</text>
</comment>
<dbReference type="Gene3D" id="1.10.260.40">
    <property type="entry name" value="lambda repressor-like DNA-binding domains"/>
    <property type="match status" value="1"/>
</dbReference>
<dbReference type="InterPro" id="IPR000843">
    <property type="entry name" value="HTH_LacI"/>
</dbReference>
<evidence type="ECO:0000256" key="4">
    <source>
        <dbReference type="ARBA" id="ARBA00023163"/>
    </source>
</evidence>
<dbReference type="PRINTS" id="PR00036">
    <property type="entry name" value="HTHLACI"/>
</dbReference>
<evidence type="ECO:0000313" key="7">
    <source>
        <dbReference type="Proteomes" id="UP000334820"/>
    </source>
</evidence>